<evidence type="ECO:0000256" key="2">
    <source>
        <dbReference type="ARBA" id="ARBA00022679"/>
    </source>
</evidence>
<reference evidence="6" key="1">
    <citation type="submission" date="2020-10" db="EMBL/GenBank/DDBJ databases">
        <title>Whole-genome sequence of Luteibacter sp. EIF3.</title>
        <authorList>
            <person name="Friedrich I."/>
            <person name="Hertel R."/>
            <person name="Daniel R."/>
        </authorList>
    </citation>
    <scope>NUCLEOTIDE SEQUENCE</scope>
    <source>
        <strain evidence="6">EIF3</strain>
    </source>
</reference>
<dbReference type="InterPro" id="IPR012893">
    <property type="entry name" value="HipA-like_C"/>
</dbReference>
<evidence type="ECO:0000256" key="1">
    <source>
        <dbReference type="ARBA" id="ARBA00010164"/>
    </source>
</evidence>
<keyword evidence="2" id="KW-0808">Transferase</keyword>
<dbReference type="Pfam" id="PF13657">
    <property type="entry name" value="Couple_hipA"/>
    <property type="match status" value="1"/>
</dbReference>
<evidence type="ECO:0000313" key="6">
    <source>
        <dbReference type="EMBL" id="URL60167.1"/>
    </source>
</evidence>
<feature type="domain" description="HipA N-terminal subdomain 1" evidence="5">
    <location>
        <begin position="27"/>
        <end position="132"/>
    </location>
</feature>
<sequence length="429" mass="47457">MTIPTAWLNAPIHQVDVWTEHLGPAILVGRLNYERATGVAYFEWSDEAQAHHLDLSPLRLPLEAGVWASNRERELPEEYRGLPGFLNDALPDGWGLYLMDKALARAGIPPEQITPATRLAFLGDRAWGSLSFHPVIGEDIGELMSLDALGREMEASIEGHLEAVSDELLQAGSSPQGARPKVMVDCDGHFRHAKVTRGLPAEGFRSWIIKFAGRDEPEDGPLLELAYMTTARNAGLRVMDSRILTIRGKHAFATERFDRSPAGRVFTHTLGGLMHFSHRRIGLDYGILAQVMDELQVPQGAYREAYARAVFNAAMSVRDDHSKNFAFIKGQNNQWDISPAYDLTYMTGPGGYHTMTFAEGDTQDPTQQDLLNLAPHYHLSEAQARPIIQAMAEAARQVVPMAREMGVSKATLDPIADRLGAINASMRRA</sequence>
<dbReference type="InterPro" id="IPR052028">
    <property type="entry name" value="HipA_Ser/Thr_kinase"/>
</dbReference>
<gene>
    <name evidence="6" type="ORF">IM816_08855</name>
</gene>
<organism evidence="6 7">
    <name type="scientific">Luteibacter flocculans</name>
    <dbReference type="NCBI Taxonomy" id="2780091"/>
    <lineage>
        <taxon>Bacteria</taxon>
        <taxon>Pseudomonadati</taxon>
        <taxon>Pseudomonadota</taxon>
        <taxon>Gammaproteobacteria</taxon>
        <taxon>Lysobacterales</taxon>
        <taxon>Rhodanobacteraceae</taxon>
        <taxon>Luteibacter</taxon>
    </lineage>
</organism>
<keyword evidence="7" id="KW-1185">Reference proteome</keyword>
<name>A0ABY4T5I3_9GAMM</name>
<dbReference type="EMBL" id="CP063231">
    <property type="protein sequence ID" value="URL60167.1"/>
    <property type="molecule type" value="Genomic_DNA"/>
</dbReference>
<evidence type="ECO:0000313" key="7">
    <source>
        <dbReference type="Proteomes" id="UP001056681"/>
    </source>
</evidence>
<dbReference type="Pfam" id="PF07804">
    <property type="entry name" value="HipA_C"/>
    <property type="match status" value="1"/>
</dbReference>
<keyword evidence="3" id="KW-0418">Kinase</keyword>
<evidence type="ECO:0000259" key="4">
    <source>
        <dbReference type="Pfam" id="PF07804"/>
    </source>
</evidence>
<dbReference type="InterPro" id="IPR017508">
    <property type="entry name" value="HipA_N1"/>
</dbReference>
<dbReference type="PANTHER" id="PTHR37419">
    <property type="entry name" value="SERINE/THREONINE-PROTEIN KINASE TOXIN HIPA"/>
    <property type="match status" value="1"/>
</dbReference>
<proteinExistence type="inferred from homology"/>
<accession>A0ABY4T5I3</accession>
<feature type="domain" description="HipA-like C-terminal" evidence="4">
    <location>
        <begin position="174"/>
        <end position="397"/>
    </location>
</feature>
<dbReference type="PANTHER" id="PTHR37419:SF8">
    <property type="entry name" value="TOXIN YJJJ"/>
    <property type="match status" value="1"/>
</dbReference>
<dbReference type="RefSeq" id="WP_250340619.1">
    <property type="nucleotide sequence ID" value="NZ_CP063231.1"/>
</dbReference>
<evidence type="ECO:0000259" key="5">
    <source>
        <dbReference type="Pfam" id="PF13657"/>
    </source>
</evidence>
<protein>
    <submittedName>
        <fullName evidence="6">Type II toxin-antitoxin system HipA family toxin</fullName>
    </submittedName>
</protein>
<evidence type="ECO:0000256" key="3">
    <source>
        <dbReference type="ARBA" id="ARBA00022777"/>
    </source>
</evidence>
<comment type="similarity">
    <text evidence="1">Belongs to the HipA Ser/Thr kinase family.</text>
</comment>
<dbReference type="Proteomes" id="UP001056681">
    <property type="component" value="Chromosome"/>
</dbReference>